<keyword evidence="1" id="KW-0479">Metal-binding</keyword>
<comment type="caution">
    <text evidence="8">The sequence shown here is derived from an EMBL/GenBank/DDBJ whole genome shotgun (WGS) entry which is preliminary data.</text>
</comment>
<evidence type="ECO:0000256" key="1">
    <source>
        <dbReference type="ARBA" id="ARBA00022723"/>
    </source>
</evidence>
<protein>
    <recommendedName>
        <fullName evidence="7">C2H2-type domain-containing protein</fullName>
    </recommendedName>
</protein>
<dbReference type="Proteomes" id="UP001215280">
    <property type="component" value="Unassembled WGS sequence"/>
</dbReference>
<keyword evidence="4" id="KW-0862">Zinc</keyword>
<evidence type="ECO:0000256" key="2">
    <source>
        <dbReference type="ARBA" id="ARBA00022737"/>
    </source>
</evidence>
<dbReference type="GO" id="GO:0005634">
    <property type="term" value="C:nucleus"/>
    <property type="evidence" value="ECO:0007669"/>
    <property type="project" value="UniProtKB-ARBA"/>
</dbReference>
<dbReference type="EMBL" id="JARJLG010000309">
    <property type="protein sequence ID" value="KAJ7718206.1"/>
    <property type="molecule type" value="Genomic_DNA"/>
</dbReference>
<evidence type="ECO:0000313" key="9">
    <source>
        <dbReference type="Proteomes" id="UP001215280"/>
    </source>
</evidence>
<dbReference type="PANTHER" id="PTHR19818">
    <property type="entry name" value="ZINC FINGER PROTEIN ZIC AND GLI"/>
    <property type="match status" value="1"/>
</dbReference>
<dbReference type="SMART" id="SM00355">
    <property type="entry name" value="ZnF_C2H2"/>
    <property type="match status" value="3"/>
</dbReference>
<dbReference type="InterPro" id="IPR036236">
    <property type="entry name" value="Znf_C2H2_sf"/>
</dbReference>
<dbReference type="GO" id="GO:0000981">
    <property type="term" value="F:DNA-binding transcription factor activity, RNA polymerase II-specific"/>
    <property type="evidence" value="ECO:0007669"/>
    <property type="project" value="TreeGrafter"/>
</dbReference>
<feature type="region of interest" description="Disordered" evidence="6">
    <location>
        <begin position="85"/>
        <end position="278"/>
    </location>
</feature>
<evidence type="ECO:0000256" key="3">
    <source>
        <dbReference type="ARBA" id="ARBA00022771"/>
    </source>
</evidence>
<evidence type="ECO:0000256" key="6">
    <source>
        <dbReference type="SAM" id="MobiDB-lite"/>
    </source>
</evidence>
<gene>
    <name evidence="8" type="ORF">DFH07DRAFT_334862</name>
</gene>
<dbReference type="InterPro" id="IPR013087">
    <property type="entry name" value="Znf_C2H2_type"/>
</dbReference>
<evidence type="ECO:0000313" key="8">
    <source>
        <dbReference type="EMBL" id="KAJ7718206.1"/>
    </source>
</evidence>
<evidence type="ECO:0000256" key="5">
    <source>
        <dbReference type="PROSITE-ProRule" id="PRU00042"/>
    </source>
</evidence>
<keyword evidence="2" id="KW-0677">Repeat</keyword>
<organism evidence="8 9">
    <name type="scientific">Mycena maculata</name>
    <dbReference type="NCBI Taxonomy" id="230809"/>
    <lineage>
        <taxon>Eukaryota</taxon>
        <taxon>Fungi</taxon>
        <taxon>Dikarya</taxon>
        <taxon>Basidiomycota</taxon>
        <taxon>Agaricomycotina</taxon>
        <taxon>Agaricomycetes</taxon>
        <taxon>Agaricomycetidae</taxon>
        <taxon>Agaricales</taxon>
        <taxon>Marasmiineae</taxon>
        <taxon>Mycenaceae</taxon>
        <taxon>Mycena</taxon>
    </lineage>
</organism>
<reference evidence="8" key="1">
    <citation type="submission" date="2023-03" db="EMBL/GenBank/DDBJ databases">
        <title>Massive genome expansion in bonnet fungi (Mycena s.s.) driven by repeated elements and novel gene families across ecological guilds.</title>
        <authorList>
            <consortium name="Lawrence Berkeley National Laboratory"/>
            <person name="Harder C.B."/>
            <person name="Miyauchi S."/>
            <person name="Viragh M."/>
            <person name="Kuo A."/>
            <person name="Thoen E."/>
            <person name="Andreopoulos B."/>
            <person name="Lu D."/>
            <person name="Skrede I."/>
            <person name="Drula E."/>
            <person name="Henrissat B."/>
            <person name="Morin E."/>
            <person name="Kohler A."/>
            <person name="Barry K."/>
            <person name="LaButti K."/>
            <person name="Morin E."/>
            <person name="Salamov A."/>
            <person name="Lipzen A."/>
            <person name="Mereny Z."/>
            <person name="Hegedus B."/>
            <person name="Baldrian P."/>
            <person name="Stursova M."/>
            <person name="Weitz H."/>
            <person name="Taylor A."/>
            <person name="Grigoriev I.V."/>
            <person name="Nagy L.G."/>
            <person name="Martin F."/>
            <person name="Kauserud H."/>
        </authorList>
    </citation>
    <scope>NUCLEOTIDE SEQUENCE</scope>
    <source>
        <strain evidence="8">CBHHK188m</strain>
    </source>
</reference>
<dbReference type="InterPro" id="IPR050329">
    <property type="entry name" value="GLI_C2H2-zinc-finger"/>
</dbReference>
<dbReference type="PROSITE" id="PS00028">
    <property type="entry name" value="ZINC_FINGER_C2H2_1"/>
    <property type="match status" value="1"/>
</dbReference>
<dbReference type="GO" id="GO:0000978">
    <property type="term" value="F:RNA polymerase II cis-regulatory region sequence-specific DNA binding"/>
    <property type="evidence" value="ECO:0007669"/>
    <property type="project" value="TreeGrafter"/>
</dbReference>
<dbReference type="AlphaFoldDB" id="A0AAD7MHX1"/>
<dbReference type="GO" id="GO:0008270">
    <property type="term" value="F:zinc ion binding"/>
    <property type="evidence" value="ECO:0007669"/>
    <property type="project" value="UniProtKB-KW"/>
</dbReference>
<feature type="compositionally biased region" description="Low complexity" evidence="6">
    <location>
        <begin position="177"/>
        <end position="196"/>
    </location>
</feature>
<evidence type="ECO:0000256" key="4">
    <source>
        <dbReference type="ARBA" id="ARBA00022833"/>
    </source>
</evidence>
<dbReference type="SUPFAM" id="SSF57667">
    <property type="entry name" value="beta-beta-alpha zinc fingers"/>
    <property type="match status" value="1"/>
</dbReference>
<dbReference type="Gene3D" id="3.30.160.60">
    <property type="entry name" value="Classic Zinc Finger"/>
    <property type="match status" value="1"/>
</dbReference>
<accession>A0AAD7MHX1</accession>
<dbReference type="PROSITE" id="PS50157">
    <property type="entry name" value="ZINC_FINGER_C2H2_2"/>
    <property type="match status" value="2"/>
</dbReference>
<dbReference type="GO" id="GO:0045944">
    <property type="term" value="P:positive regulation of transcription by RNA polymerase II"/>
    <property type="evidence" value="ECO:0007669"/>
    <property type="project" value="UniProtKB-ARBA"/>
</dbReference>
<dbReference type="PANTHER" id="PTHR19818:SF139">
    <property type="entry name" value="PAIR-RULE PROTEIN ODD-PAIRED"/>
    <property type="match status" value="1"/>
</dbReference>
<keyword evidence="3 5" id="KW-0863">Zinc-finger</keyword>
<feature type="compositionally biased region" description="Acidic residues" evidence="6">
    <location>
        <begin position="197"/>
        <end position="230"/>
    </location>
</feature>
<feature type="domain" description="C2H2-type" evidence="7">
    <location>
        <begin position="42"/>
        <end position="71"/>
    </location>
</feature>
<feature type="domain" description="C2H2-type" evidence="7">
    <location>
        <begin position="11"/>
        <end position="38"/>
    </location>
</feature>
<evidence type="ECO:0000259" key="7">
    <source>
        <dbReference type="PROSITE" id="PS50157"/>
    </source>
</evidence>
<name>A0AAD7MHX1_9AGAR</name>
<proteinExistence type="predicted"/>
<feature type="compositionally biased region" description="Pro residues" evidence="6">
    <location>
        <begin position="251"/>
        <end position="272"/>
    </location>
</feature>
<feature type="compositionally biased region" description="Acidic residues" evidence="6">
    <location>
        <begin position="133"/>
        <end position="147"/>
    </location>
</feature>
<keyword evidence="9" id="KW-1185">Reference proteome</keyword>
<sequence length="300" mass="32473">MLPRKGGDHGATCEICGLYLRRNTDLPRHMLTHSKDKHSMMYTCPMDNCGHRTLQKSNLATHIRTHTRAKPHKCPEYHANGAKCDFSTADPSSLHRHRKRKHGYTPRPKPLPTRKHASYSTYKASVNGRDSDADAEGEPASDYESEESFGGRAEGSEGAPRTTRARVPAEREKGANASVSASADAPVVPTATTTTDVDLDADADADADLDAEGELDPDQDGEGEPEDETEPVLLSTPPLHMENISAERTEQPPPFDCPMPPAPSPPVLPLDPPVSVLSNISDTRTDVESMSGNLPQIAAQ</sequence>
<feature type="compositionally biased region" description="Basic residues" evidence="6">
    <location>
        <begin position="94"/>
        <end position="104"/>
    </location>
</feature>